<dbReference type="PROSITE" id="PS00452">
    <property type="entry name" value="GUANYLATE_CYCLASE_1"/>
    <property type="match status" value="1"/>
</dbReference>
<reference evidence="18" key="1">
    <citation type="submission" date="2016-04" db="UniProtKB">
        <authorList>
            <consortium name="WormBaseParasite"/>
        </authorList>
    </citation>
    <scope>IDENTIFICATION</scope>
</reference>
<dbReference type="InterPro" id="IPR029787">
    <property type="entry name" value="Nucleotide_cyclase"/>
</dbReference>
<dbReference type="Pfam" id="PF00211">
    <property type="entry name" value="Guanylate_cyc"/>
    <property type="match status" value="1"/>
</dbReference>
<dbReference type="GO" id="GO:0007189">
    <property type="term" value="P:adenylate cyclase-activating G protein-coupled receptor signaling pathway"/>
    <property type="evidence" value="ECO:0007669"/>
    <property type="project" value="TreeGrafter"/>
</dbReference>
<evidence type="ECO:0000256" key="12">
    <source>
        <dbReference type="ARBA" id="ARBA00022998"/>
    </source>
</evidence>
<keyword evidence="11" id="KW-1133">Transmembrane helix</keyword>
<dbReference type="Gene3D" id="3.30.70.1230">
    <property type="entry name" value="Nucleotide cyclase"/>
    <property type="match status" value="1"/>
</dbReference>
<evidence type="ECO:0000256" key="15">
    <source>
        <dbReference type="RuleBase" id="RU000405"/>
    </source>
</evidence>
<keyword evidence="9" id="KW-0067">ATP-binding</keyword>
<dbReference type="GO" id="GO:0004383">
    <property type="term" value="F:guanylate cyclase activity"/>
    <property type="evidence" value="ECO:0007669"/>
    <property type="project" value="UniProtKB-EC"/>
</dbReference>
<dbReference type="FunFam" id="3.30.70.1230:FF:000032">
    <property type="entry name" value="Adenylyl cyclase 78C"/>
    <property type="match status" value="1"/>
</dbReference>
<evidence type="ECO:0000256" key="5">
    <source>
        <dbReference type="ARBA" id="ARBA00012201"/>
    </source>
</evidence>
<evidence type="ECO:0000256" key="3">
    <source>
        <dbReference type="ARBA" id="ARBA00001946"/>
    </source>
</evidence>
<dbReference type="CDD" id="cd07302">
    <property type="entry name" value="CHD"/>
    <property type="match status" value="1"/>
</dbReference>
<evidence type="ECO:0000256" key="11">
    <source>
        <dbReference type="ARBA" id="ARBA00022989"/>
    </source>
</evidence>
<organism evidence="17 18">
    <name type="scientific">Elaeophora elaphi</name>
    <dbReference type="NCBI Taxonomy" id="1147741"/>
    <lineage>
        <taxon>Eukaryota</taxon>
        <taxon>Metazoa</taxon>
        <taxon>Ecdysozoa</taxon>
        <taxon>Nematoda</taxon>
        <taxon>Chromadorea</taxon>
        <taxon>Rhabditida</taxon>
        <taxon>Spirurina</taxon>
        <taxon>Spiruromorpha</taxon>
        <taxon>Filarioidea</taxon>
        <taxon>Onchocercidae</taxon>
        <taxon>Elaeophora</taxon>
    </lineage>
</organism>
<dbReference type="GO" id="GO:0007193">
    <property type="term" value="P:adenylate cyclase-inhibiting G protein-coupled receptor signaling pathway"/>
    <property type="evidence" value="ECO:0007669"/>
    <property type="project" value="TreeGrafter"/>
</dbReference>
<dbReference type="GO" id="GO:0005524">
    <property type="term" value="F:ATP binding"/>
    <property type="evidence" value="ECO:0007669"/>
    <property type="project" value="UniProtKB-KW"/>
</dbReference>
<name>A0A158Q8J6_9BILA</name>
<keyword evidence="7" id="KW-0479">Metal-binding</keyword>
<accession>A0A158Q8J6</accession>
<keyword evidence="8" id="KW-0547">Nucleotide-binding</keyword>
<comment type="subcellular location">
    <subcellularLocation>
        <location evidence="4">Membrane</location>
        <topology evidence="4">Multi-pass membrane protein</topology>
    </subcellularLocation>
</comment>
<dbReference type="PANTHER" id="PTHR45627:SF12">
    <property type="entry name" value="ADENYLATE CYCLASE TYPE 2"/>
    <property type="match status" value="1"/>
</dbReference>
<dbReference type="GO" id="GO:0035556">
    <property type="term" value="P:intracellular signal transduction"/>
    <property type="evidence" value="ECO:0007669"/>
    <property type="project" value="InterPro"/>
</dbReference>
<comment type="similarity">
    <text evidence="15">Belongs to the adenylyl cyclase class-4/guanylyl cyclase family.</text>
</comment>
<evidence type="ECO:0000256" key="4">
    <source>
        <dbReference type="ARBA" id="ARBA00004141"/>
    </source>
</evidence>
<comment type="catalytic activity">
    <reaction evidence="1">
        <text>GTP = 3',5'-cyclic GMP + diphosphate</text>
        <dbReference type="Rhea" id="RHEA:13665"/>
        <dbReference type="ChEBI" id="CHEBI:33019"/>
        <dbReference type="ChEBI" id="CHEBI:37565"/>
        <dbReference type="ChEBI" id="CHEBI:57746"/>
        <dbReference type="EC" id="4.6.1.2"/>
    </reaction>
</comment>
<dbReference type="GO" id="GO:0005886">
    <property type="term" value="C:plasma membrane"/>
    <property type="evidence" value="ECO:0007669"/>
    <property type="project" value="TreeGrafter"/>
</dbReference>
<evidence type="ECO:0000256" key="8">
    <source>
        <dbReference type="ARBA" id="ARBA00022741"/>
    </source>
</evidence>
<dbReference type="InterPro" id="IPR018297">
    <property type="entry name" value="A/G_cyclase_CS"/>
</dbReference>
<keyword evidence="14 15" id="KW-0456">Lyase</keyword>
<dbReference type="EC" id="4.6.1.1" evidence="5"/>
<evidence type="ECO:0000256" key="7">
    <source>
        <dbReference type="ARBA" id="ARBA00022723"/>
    </source>
</evidence>
<comment type="cofactor">
    <cofactor evidence="3">
        <name>Mg(2+)</name>
        <dbReference type="ChEBI" id="CHEBI:18420"/>
    </cofactor>
</comment>
<evidence type="ECO:0000256" key="2">
    <source>
        <dbReference type="ARBA" id="ARBA00001593"/>
    </source>
</evidence>
<evidence type="ECO:0000256" key="14">
    <source>
        <dbReference type="ARBA" id="ARBA00023239"/>
    </source>
</evidence>
<dbReference type="GO" id="GO:0046872">
    <property type="term" value="F:metal ion binding"/>
    <property type="evidence" value="ECO:0007669"/>
    <property type="project" value="UniProtKB-KW"/>
</dbReference>
<evidence type="ECO:0000256" key="13">
    <source>
        <dbReference type="ARBA" id="ARBA00023136"/>
    </source>
</evidence>
<dbReference type="PANTHER" id="PTHR45627">
    <property type="entry name" value="ADENYLATE CYCLASE TYPE 1"/>
    <property type="match status" value="1"/>
</dbReference>
<dbReference type="PROSITE" id="PS50125">
    <property type="entry name" value="GUANYLATE_CYCLASE_2"/>
    <property type="match status" value="1"/>
</dbReference>
<dbReference type="SMART" id="SM00044">
    <property type="entry name" value="CYCc"/>
    <property type="match status" value="1"/>
</dbReference>
<evidence type="ECO:0000256" key="10">
    <source>
        <dbReference type="ARBA" id="ARBA00022842"/>
    </source>
</evidence>
<dbReference type="AlphaFoldDB" id="A0A158Q8J6"/>
<dbReference type="InterPro" id="IPR001054">
    <property type="entry name" value="A/G_cyclase"/>
</dbReference>
<evidence type="ECO:0000259" key="16">
    <source>
        <dbReference type="PROSITE" id="PS50125"/>
    </source>
</evidence>
<keyword evidence="17" id="KW-1185">Reference proteome</keyword>
<dbReference type="STRING" id="1147741.A0A158Q8J6"/>
<proteinExistence type="inferred from homology"/>
<evidence type="ECO:0000313" key="17">
    <source>
        <dbReference type="Proteomes" id="UP000050640"/>
    </source>
</evidence>
<dbReference type="Proteomes" id="UP000050640">
    <property type="component" value="Unplaced"/>
</dbReference>
<keyword evidence="12" id="KW-0115">cAMP biosynthesis</keyword>
<evidence type="ECO:0000313" key="18">
    <source>
        <dbReference type="WBParaSite" id="EEL_0000778501-mRNA-1"/>
    </source>
</evidence>
<evidence type="ECO:0000256" key="6">
    <source>
        <dbReference type="ARBA" id="ARBA00022692"/>
    </source>
</evidence>
<feature type="domain" description="Guanylate cyclase" evidence="16">
    <location>
        <begin position="1"/>
        <end position="147"/>
    </location>
</feature>
<protein>
    <recommendedName>
        <fullName evidence="5">adenylate cyclase</fullName>
        <ecNumber evidence="5">4.6.1.1</ecNumber>
    </recommendedName>
</protein>
<keyword evidence="10" id="KW-0460">Magnesium</keyword>
<evidence type="ECO:0000256" key="1">
    <source>
        <dbReference type="ARBA" id="ARBA00001436"/>
    </source>
</evidence>
<dbReference type="SUPFAM" id="SSF55073">
    <property type="entry name" value="Nucleotide cyclase"/>
    <property type="match status" value="1"/>
</dbReference>
<evidence type="ECO:0000256" key="9">
    <source>
        <dbReference type="ARBA" id="ARBA00022840"/>
    </source>
</evidence>
<keyword evidence="13" id="KW-0472">Membrane</keyword>
<sequence length="209" mass="23696">MFASIPNYMEFWGEWDRSRKLDCLRLLNEIVCEFDKLLSEPKFSKIEKIKTVGSTYLAAAGLDEHELIDTCEFIDANEEESYRNVTLMIEFALEMNAILQKLNGDSFQNFELRIGLNCGPVVAGVIGAQKPQYDIWGDTVNLASRMDTYGESGKIHMTKTVGQLLQQGSYPVKSRGFINIKGVAEPVETFFLELKHTKMIVQSRSNSFC</sequence>
<dbReference type="GO" id="GO:0006171">
    <property type="term" value="P:cAMP biosynthetic process"/>
    <property type="evidence" value="ECO:0007669"/>
    <property type="project" value="UniProtKB-KW"/>
</dbReference>
<dbReference type="WBParaSite" id="EEL_0000778501-mRNA-1">
    <property type="protein sequence ID" value="EEL_0000778501-mRNA-1"/>
    <property type="gene ID" value="EEL_0000778501"/>
</dbReference>
<keyword evidence="6" id="KW-0812">Transmembrane</keyword>
<comment type="catalytic activity">
    <reaction evidence="2">
        <text>ATP = 3',5'-cyclic AMP + diphosphate</text>
        <dbReference type="Rhea" id="RHEA:15389"/>
        <dbReference type="ChEBI" id="CHEBI:30616"/>
        <dbReference type="ChEBI" id="CHEBI:33019"/>
        <dbReference type="ChEBI" id="CHEBI:58165"/>
        <dbReference type="EC" id="4.6.1.1"/>
    </reaction>
</comment>
<dbReference type="GO" id="GO:0004016">
    <property type="term" value="F:adenylate cyclase activity"/>
    <property type="evidence" value="ECO:0007669"/>
    <property type="project" value="UniProtKB-EC"/>
</dbReference>